<evidence type="ECO:0000313" key="9">
    <source>
        <dbReference type="Proteomes" id="UP000191820"/>
    </source>
</evidence>
<dbReference type="PANTHER" id="PTHR30221">
    <property type="entry name" value="SMALL-CONDUCTANCE MECHANOSENSITIVE CHANNEL"/>
    <property type="match status" value="1"/>
</dbReference>
<evidence type="ECO:0000313" key="8">
    <source>
        <dbReference type="EMBL" id="ARD23538.1"/>
    </source>
</evidence>
<dbReference type="Proteomes" id="UP000191820">
    <property type="component" value="Chromosome"/>
</dbReference>
<dbReference type="RefSeq" id="WP_080916491.1">
    <property type="nucleotide sequence ID" value="NZ_CP020472.1"/>
</dbReference>
<feature type="domain" description="Mechanosensitive ion channel MscS" evidence="7">
    <location>
        <begin position="105"/>
        <end position="169"/>
    </location>
</feature>
<dbReference type="Pfam" id="PF00924">
    <property type="entry name" value="MS_channel_2nd"/>
    <property type="match status" value="1"/>
</dbReference>
<evidence type="ECO:0000259" key="7">
    <source>
        <dbReference type="Pfam" id="PF00924"/>
    </source>
</evidence>
<dbReference type="InterPro" id="IPR011066">
    <property type="entry name" value="MscS_channel_C_sf"/>
</dbReference>
<sequence length="274" mass="30998">MEDSRKALQAILDIISFDKLFAFALVCFFAWLLLVVVQTLLTHLTVKLPKYRLLWSRLYPFVRLFIWATVIIYTIAEIINPHENLVLAVIGSIGIVLGLATQEPAKNMIAGLIIMITPPYRVGDMVTLSGHYGEVIQLDWSVTWLRTFDDNTVMVPNAEALKTAVSNANSGALDEMVVVKFTLPIQVDHQQATRLAKEATQCSPYTFLDKPITVNVATRYEFGEHLIKLTVKAYVMDIRLERKFASDINLRVINAFKQEKFYPMSTSETAEVIN</sequence>
<dbReference type="EMBL" id="CP020472">
    <property type="protein sequence ID" value="ARD23538.1"/>
    <property type="molecule type" value="Genomic_DNA"/>
</dbReference>
<feature type="transmembrane region" description="Helical" evidence="6">
    <location>
        <begin position="85"/>
        <end position="101"/>
    </location>
</feature>
<keyword evidence="6" id="KW-0406">Ion transport</keyword>
<dbReference type="Gene3D" id="1.10.287.1260">
    <property type="match status" value="1"/>
</dbReference>
<proteinExistence type="inferred from homology"/>
<dbReference type="PANTHER" id="PTHR30221:SF1">
    <property type="entry name" value="SMALL-CONDUCTANCE MECHANOSENSITIVE CHANNEL"/>
    <property type="match status" value="1"/>
</dbReference>
<evidence type="ECO:0000256" key="4">
    <source>
        <dbReference type="ARBA" id="ARBA00022989"/>
    </source>
</evidence>
<dbReference type="InterPro" id="IPR006685">
    <property type="entry name" value="MscS_channel_2nd"/>
</dbReference>
<feature type="transmembrane region" description="Helical" evidence="6">
    <location>
        <begin position="20"/>
        <end position="46"/>
    </location>
</feature>
<reference evidence="8 9" key="1">
    <citation type="submission" date="2017-03" db="EMBL/GenBank/DDBJ databases">
        <title>Genome sequencing of Shewanella japonica KCTC 22435.</title>
        <authorList>
            <person name="Kim K.M."/>
        </authorList>
    </citation>
    <scope>NUCLEOTIDE SEQUENCE [LARGE SCALE GENOMIC DNA]</scope>
    <source>
        <strain evidence="8 9">KCTC 22435</strain>
    </source>
</reference>
<organism evidence="8 9">
    <name type="scientific">Shewanella japonica</name>
    <dbReference type="NCBI Taxonomy" id="93973"/>
    <lineage>
        <taxon>Bacteria</taxon>
        <taxon>Pseudomonadati</taxon>
        <taxon>Pseudomonadota</taxon>
        <taxon>Gammaproteobacteria</taxon>
        <taxon>Alteromonadales</taxon>
        <taxon>Shewanellaceae</taxon>
        <taxon>Shewanella</taxon>
    </lineage>
</organism>
<keyword evidence="5 6" id="KW-0472">Membrane</keyword>
<keyword evidence="3 6" id="KW-0812">Transmembrane</keyword>
<dbReference type="InterPro" id="IPR010920">
    <property type="entry name" value="LSM_dom_sf"/>
</dbReference>
<comment type="caution">
    <text evidence="6">Lacks conserved residue(s) required for the propagation of feature annotation.</text>
</comment>
<evidence type="ECO:0000256" key="2">
    <source>
        <dbReference type="ARBA" id="ARBA00022475"/>
    </source>
</evidence>
<comment type="subunit">
    <text evidence="6">Homoheptamer.</text>
</comment>
<evidence type="ECO:0000256" key="1">
    <source>
        <dbReference type="ARBA" id="ARBA00004651"/>
    </source>
</evidence>
<dbReference type="InterPro" id="IPR045275">
    <property type="entry name" value="MscS_archaea/bacteria_type"/>
</dbReference>
<comment type="function">
    <text evidence="6">Mechanosensitive channel that participates in the regulation of osmotic pressure changes within the cell, opening in response to stretch forces in the membrane lipid bilayer, without the need for other proteins. Contributes to normal resistance to hypoosmotic shock. Forms an ion channel of 1.0 nanosiemens conductance with a slight preference for anions.</text>
</comment>
<keyword evidence="4 6" id="KW-1133">Transmembrane helix</keyword>
<dbReference type="Gene3D" id="2.30.30.60">
    <property type="match status" value="1"/>
</dbReference>
<dbReference type="SUPFAM" id="SSF50182">
    <property type="entry name" value="Sm-like ribonucleoproteins"/>
    <property type="match status" value="1"/>
</dbReference>
<name>A0ABM6JPR9_9GAMM</name>
<keyword evidence="6" id="KW-0813">Transport</keyword>
<evidence type="ECO:0000256" key="6">
    <source>
        <dbReference type="RuleBase" id="RU369025"/>
    </source>
</evidence>
<evidence type="ECO:0000256" key="5">
    <source>
        <dbReference type="ARBA" id="ARBA00023136"/>
    </source>
</evidence>
<keyword evidence="6" id="KW-0407">Ion channel</keyword>
<dbReference type="InterPro" id="IPR023408">
    <property type="entry name" value="MscS_beta-dom_sf"/>
</dbReference>
<dbReference type="SUPFAM" id="SSF82689">
    <property type="entry name" value="Mechanosensitive channel protein MscS (YggB), C-terminal domain"/>
    <property type="match status" value="1"/>
</dbReference>
<keyword evidence="9" id="KW-1185">Reference proteome</keyword>
<keyword evidence="6" id="KW-0997">Cell inner membrane</keyword>
<accession>A0ABM6JPR9</accession>
<evidence type="ECO:0000256" key="3">
    <source>
        <dbReference type="ARBA" id="ARBA00022692"/>
    </source>
</evidence>
<feature type="transmembrane region" description="Helical" evidence="6">
    <location>
        <begin position="58"/>
        <end position="79"/>
    </location>
</feature>
<comment type="subcellular location">
    <subcellularLocation>
        <location evidence="6">Cell inner membrane</location>
        <topology evidence="6">Multi-pass membrane protein</topology>
    </subcellularLocation>
    <subcellularLocation>
        <location evidence="1">Cell membrane</location>
        <topology evidence="1">Multi-pass membrane protein</topology>
    </subcellularLocation>
</comment>
<gene>
    <name evidence="8" type="ORF">SJ2017_3278</name>
</gene>
<keyword evidence="2" id="KW-1003">Cell membrane</keyword>
<protein>
    <recommendedName>
        <fullName evidence="6">Small-conductance mechanosensitive channel</fullName>
    </recommendedName>
</protein>
<comment type="similarity">
    <text evidence="6">Belongs to the MscS (TC 1.A.23) family.</text>
</comment>